<proteinExistence type="predicted"/>
<reference evidence="1" key="2">
    <citation type="submission" date="2023-05" db="EMBL/GenBank/DDBJ databases">
        <authorList>
            <person name="Schelkunov M.I."/>
        </authorList>
    </citation>
    <scope>NUCLEOTIDE SEQUENCE</scope>
    <source>
        <strain evidence="1">Hsosn_3</strain>
        <tissue evidence="1">Leaf</tissue>
    </source>
</reference>
<organism evidence="1 2">
    <name type="scientific">Heracleum sosnowskyi</name>
    <dbReference type="NCBI Taxonomy" id="360622"/>
    <lineage>
        <taxon>Eukaryota</taxon>
        <taxon>Viridiplantae</taxon>
        <taxon>Streptophyta</taxon>
        <taxon>Embryophyta</taxon>
        <taxon>Tracheophyta</taxon>
        <taxon>Spermatophyta</taxon>
        <taxon>Magnoliopsida</taxon>
        <taxon>eudicotyledons</taxon>
        <taxon>Gunneridae</taxon>
        <taxon>Pentapetalae</taxon>
        <taxon>asterids</taxon>
        <taxon>campanulids</taxon>
        <taxon>Apiales</taxon>
        <taxon>Apiaceae</taxon>
        <taxon>Apioideae</taxon>
        <taxon>apioid superclade</taxon>
        <taxon>Tordylieae</taxon>
        <taxon>Tordyliinae</taxon>
        <taxon>Heracleum</taxon>
    </lineage>
</organism>
<sequence length="131" mass="14666">MNSLQKGAFRESNSGPLAPKARIIPLDQTPTCFRKRTRKDIYQNVYSLVIKELKMHLTDSVVFSKETNDLVILQALLCDISITFSCDPDWSSTLVVLSVDGIILLQEERPSDEAISAILGNKGPLKLDNRF</sequence>
<name>A0AAD8HFQ3_9APIA</name>
<comment type="caution">
    <text evidence="1">The sequence shown here is derived from an EMBL/GenBank/DDBJ whole genome shotgun (WGS) entry which is preliminary data.</text>
</comment>
<accession>A0AAD8HFQ3</accession>
<protein>
    <submittedName>
        <fullName evidence="1">Uncharacterized protein</fullName>
    </submittedName>
</protein>
<evidence type="ECO:0000313" key="1">
    <source>
        <dbReference type="EMBL" id="KAK1365307.1"/>
    </source>
</evidence>
<keyword evidence="2" id="KW-1185">Reference proteome</keyword>
<gene>
    <name evidence="1" type="ORF">POM88_040868</name>
</gene>
<dbReference type="AlphaFoldDB" id="A0AAD8HFQ3"/>
<dbReference type="Proteomes" id="UP001237642">
    <property type="component" value="Unassembled WGS sequence"/>
</dbReference>
<reference evidence="1" key="1">
    <citation type="submission" date="2023-02" db="EMBL/GenBank/DDBJ databases">
        <title>Genome of toxic invasive species Heracleum sosnowskyi carries increased number of genes despite the absence of recent whole-genome duplications.</title>
        <authorList>
            <person name="Schelkunov M."/>
            <person name="Shtratnikova V."/>
            <person name="Makarenko M."/>
            <person name="Klepikova A."/>
            <person name="Omelchenko D."/>
            <person name="Novikova G."/>
            <person name="Obukhova E."/>
            <person name="Bogdanov V."/>
            <person name="Penin A."/>
            <person name="Logacheva M."/>
        </authorList>
    </citation>
    <scope>NUCLEOTIDE SEQUENCE</scope>
    <source>
        <strain evidence="1">Hsosn_3</strain>
        <tissue evidence="1">Leaf</tissue>
    </source>
</reference>
<evidence type="ECO:0000313" key="2">
    <source>
        <dbReference type="Proteomes" id="UP001237642"/>
    </source>
</evidence>
<dbReference type="EMBL" id="JAUIZM010000009">
    <property type="protein sequence ID" value="KAK1365307.1"/>
    <property type="molecule type" value="Genomic_DNA"/>
</dbReference>